<accession>A0A2Z6MJZ1</accession>
<evidence type="ECO:0000313" key="11">
    <source>
        <dbReference type="EMBL" id="GAU23750.1"/>
    </source>
</evidence>
<dbReference type="PANTHER" id="PTHR47955">
    <property type="entry name" value="CYTOCHROME P450 FAMILY 71 PROTEIN"/>
    <property type="match status" value="1"/>
</dbReference>
<evidence type="ECO:0000256" key="1">
    <source>
        <dbReference type="ARBA" id="ARBA00001971"/>
    </source>
</evidence>
<dbReference type="PANTHER" id="PTHR47955:SF8">
    <property type="entry name" value="CYTOCHROME P450 71D11-LIKE"/>
    <property type="match status" value="1"/>
</dbReference>
<evidence type="ECO:0000256" key="4">
    <source>
        <dbReference type="ARBA" id="ARBA00022723"/>
    </source>
</evidence>
<dbReference type="GO" id="GO:0020037">
    <property type="term" value="F:heme binding"/>
    <property type="evidence" value="ECO:0007669"/>
    <property type="project" value="InterPro"/>
</dbReference>
<dbReference type="EMBL" id="DF973275">
    <property type="protein sequence ID" value="GAU23750.1"/>
    <property type="molecule type" value="Genomic_DNA"/>
</dbReference>
<dbReference type="AlphaFoldDB" id="A0A2Z6MJZ1"/>
<keyword evidence="3 8" id="KW-0349">Heme</keyword>
<evidence type="ECO:0000256" key="6">
    <source>
        <dbReference type="ARBA" id="ARBA00023004"/>
    </source>
</evidence>
<name>A0A2Z6MJZ1_TRISU</name>
<dbReference type="FunFam" id="1.10.630.10:FF:000043">
    <property type="entry name" value="Cytochrome P450 99A2"/>
    <property type="match status" value="1"/>
</dbReference>
<dbReference type="Pfam" id="PF00067">
    <property type="entry name" value="p450"/>
    <property type="match status" value="1"/>
</dbReference>
<comment type="similarity">
    <text evidence="2 9">Belongs to the cytochrome P450 family.</text>
</comment>
<evidence type="ECO:0000256" key="9">
    <source>
        <dbReference type="RuleBase" id="RU000461"/>
    </source>
</evidence>
<evidence type="ECO:0008006" key="13">
    <source>
        <dbReference type="Google" id="ProtNLM"/>
    </source>
</evidence>
<dbReference type="InterPro" id="IPR001128">
    <property type="entry name" value="Cyt_P450"/>
</dbReference>
<dbReference type="SUPFAM" id="SSF48264">
    <property type="entry name" value="Cytochrome P450"/>
    <property type="match status" value="1"/>
</dbReference>
<dbReference type="InterPro" id="IPR017972">
    <property type="entry name" value="Cyt_P450_CS"/>
</dbReference>
<dbReference type="Proteomes" id="UP000242715">
    <property type="component" value="Unassembled WGS sequence"/>
</dbReference>
<keyword evidence="12" id="KW-1185">Reference proteome</keyword>
<feature type="transmembrane region" description="Helical" evidence="10">
    <location>
        <begin position="6"/>
        <end position="24"/>
    </location>
</feature>
<dbReference type="GO" id="GO:0004497">
    <property type="term" value="F:monooxygenase activity"/>
    <property type="evidence" value="ECO:0007669"/>
    <property type="project" value="UniProtKB-KW"/>
</dbReference>
<evidence type="ECO:0000256" key="10">
    <source>
        <dbReference type="SAM" id="Phobius"/>
    </source>
</evidence>
<keyword evidence="7 9" id="KW-0503">Monooxygenase</keyword>
<sequence>MALQILNLFTLFTIFLFLVIAIKIRKYYKKSFSSTKRIPPGPWKLPIIGNILNLVTTNPPRKLRDLAKIYGPLMHLQLGEVFFVVVSSPEVAREVLKTHDTIFASRPHLLVSEIAAYNSTDIVFSPYGDYWRQLRKICSIELLSSKRIKSLWPLRENEISSLLKKIASNDGSEFNLTQAVNSMMYTFTSKAAFGKKYLEQEEFISVVKQCIKLAGGFYIGDLFPSAKWIQNLSGMRPKLEKLSQRLDQILENIINDHKEIRSRRAKEGVAEAEEDLIDCLLKFEDSDSDMYFHLTPDNVKAIILDVFSAGSDTAATTIIWAMAEMIKDPRVLKKAQAEVREGFDRRGRVDEVAIDELKYLKAIMKESLRLHPTVPLLVPRESGQVCEINGYHIPVKSRVLVNAWAIGRDPKYWTDPDKFYPERFIDSSIDYRGTNFEYIPFGAGRRICPGMNYGMANVEQVLALLLYHFDWRLPNGMKNEELELIDEFGANMSRKGDLYLIPTTSNQFLVI</sequence>
<dbReference type="GO" id="GO:0016705">
    <property type="term" value="F:oxidoreductase activity, acting on paired donors, with incorporation or reduction of molecular oxygen"/>
    <property type="evidence" value="ECO:0007669"/>
    <property type="project" value="InterPro"/>
</dbReference>
<gene>
    <name evidence="11" type="ORF">TSUD_128540</name>
</gene>
<comment type="cofactor">
    <cofactor evidence="1 8">
        <name>heme</name>
        <dbReference type="ChEBI" id="CHEBI:30413"/>
    </cofactor>
</comment>
<proteinExistence type="inferred from homology"/>
<dbReference type="Gene3D" id="1.10.630.10">
    <property type="entry name" value="Cytochrome P450"/>
    <property type="match status" value="1"/>
</dbReference>
<evidence type="ECO:0000256" key="5">
    <source>
        <dbReference type="ARBA" id="ARBA00023002"/>
    </source>
</evidence>
<keyword evidence="10" id="KW-0812">Transmembrane</keyword>
<dbReference type="PRINTS" id="PR00385">
    <property type="entry name" value="P450"/>
</dbReference>
<dbReference type="PRINTS" id="PR00463">
    <property type="entry name" value="EP450I"/>
</dbReference>
<keyword evidence="10" id="KW-1133">Transmembrane helix</keyword>
<dbReference type="OrthoDB" id="1470350at2759"/>
<keyword evidence="10" id="KW-0472">Membrane</keyword>
<protein>
    <recommendedName>
        <fullName evidence="13">Cytochrome P450</fullName>
    </recommendedName>
</protein>
<dbReference type="PROSITE" id="PS00086">
    <property type="entry name" value="CYTOCHROME_P450"/>
    <property type="match status" value="1"/>
</dbReference>
<evidence type="ECO:0000313" key="12">
    <source>
        <dbReference type="Proteomes" id="UP000242715"/>
    </source>
</evidence>
<keyword evidence="6 8" id="KW-0408">Iron</keyword>
<keyword evidence="5 9" id="KW-0560">Oxidoreductase</keyword>
<dbReference type="CDD" id="cd11072">
    <property type="entry name" value="CYP71-like"/>
    <property type="match status" value="1"/>
</dbReference>
<evidence type="ECO:0000256" key="7">
    <source>
        <dbReference type="ARBA" id="ARBA00023033"/>
    </source>
</evidence>
<dbReference type="GO" id="GO:0005506">
    <property type="term" value="F:iron ion binding"/>
    <property type="evidence" value="ECO:0007669"/>
    <property type="project" value="InterPro"/>
</dbReference>
<organism evidence="11 12">
    <name type="scientific">Trifolium subterraneum</name>
    <name type="common">Subterranean clover</name>
    <dbReference type="NCBI Taxonomy" id="3900"/>
    <lineage>
        <taxon>Eukaryota</taxon>
        <taxon>Viridiplantae</taxon>
        <taxon>Streptophyta</taxon>
        <taxon>Embryophyta</taxon>
        <taxon>Tracheophyta</taxon>
        <taxon>Spermatophyta</taxon>
        <taxon>Magnoliopsida</taxon>
        <taxon>eudicotyledons</taxon>
        <taxon>Gunneridae</taxon>
        <taxon>Pentapetalae</taxon>
        <taxon>rosids</taxon>
        <taxon>fabids</taxon>
        <taxon>Fabales</taxon>
        <taxon>Fabaceae</taxon>
        <taxon>Papilionoideae</taxon>
        <taxon>50 kb inversion clade</taxon>
        <taxon>NPAAA clade</taxon>
        <taxon>Hologalegina</taxon>
        <taxon>IRL clade</taxon>
        <taxon>Trifolieae</taxon>
        <taxon>Trifolium</taxon>
    </lineage>
</organism>
<dbReference type="InterPro" id="IPR036396">
    <property type="entry name" value="Cyt_P450_sf"/>
</dbReference>
<evidence type="ECO:0000256" key="3">
    <source>
        <dbReference type="ARBA" id="ARBA00022617"/>
    </source>
</evidence>
<dbReference type="InterPro" id="IPR002401">
    <property type="entry name" value="Cyt_P450_E_grp-I"/>
</dbReference>
<keyword evidence="4 8" id="KW-0479">Metal-binding</keyword>
<evidence type="ECO:0000256" key="2">
    <source>
        <dbReference type="ARBA" id="ARBA00010617"/>
    </source>
</evidence>
<evidence type="ECO:0000256" key="8">
    <source>
        <dbReference type="PIRSR" id="PIRSR602401-1"/>
    </source>
</evidence>
<feature type="binding site" description="axial binding residue" evidence="8">
    <location>
        <position position="448"/>
    </location>
    <ligand>
        <name>heme</name>
        <dbReference type="ChEBI" id="CHEBI:30413"/>
    </ligand>
    <ligandPart>
        <name>Fe</name>
        <dbReference type="ChEBI" id="CHEBI:18248"/>
    </ligandPart>
</feature>
<reference evidence="12" key="1">
    <citation type="journal article" date="2017" name="Front. Plant Sci.">
        <title>Climate Clever Clovers: New Paradigm to Reduce the Environmental Footprint of Ruminants by Breeding Low Methanogenic Forages Utilizing Haplotype Variation.</title>
        <authorList>
            <person name="Kaur P."/>
            <person name="Appels R."/>
            <person name="Bayer P.E."/>
            <person name="Keeble-Gagnere G."/>
            <person name="Wang J."/>
            <person name="Hirakawa H."/>
            <person name="Shirasawa K."/>
            <person name="Vercoe P."/>
            <person name="Stefanova K."/>
            <person name="Durmic Z."/>
            <person name="Nichols P."/>
            <person name="Revell C."/>
            <person name="Isobe S.N."/>
            <person name="Edwards D."/>
            <person name="Erskine W."/>
        </authorList>
    </citation>
    <scope>NUCLEOTIDE SEQUENCE [LARGE SCALE GENOMIC DNA]</scope>
    <source>
        <strain evidence="12">cv. Daliak</strain>
    </source>
</reference>